<name>A0A198AG74_9BACL</name>
<dbReference type="OrthoDB" id="9814556at2"/>
<dbReference type="InterPro" id="IPR050464">
    <property type="entry name" value="Zeta_carotene_desat/Oxidored"/>
</dbReference>
<proteinExistence type="predicted"/>
<dbReference type="Pfam" id="PF01593">
    <property type="entry name" value="Amino_oxidase"/>
    <property type="match status" value="1"/>
</dbReference>
<dbReference type="PANTHER" id="PTHR42923">
    <property type="entry name" value="PROTOPORPHYRINOGEN OXIDASE"/>
    <property type="match status" value="1"/>
</dbReference>
<evidence type="ECO:0000259" key="1">
    <source>
        <dbReference type="Pfam" id="PF01593"/>
    </source>
</evidence>
<evidence type="ECO:0000313" key="3">
    <source>
        <dbReference type="Proteomes" id="UP000078454"/>
    </source>
</evidence>
<dbReference type="Proteomes" id="UP000078454">
    <property type="component" value="Unassembled WGS sequence"/>
</dbReference>
<feature type="domain" description="Amine oxidase" evidence="1">
    <location>
        <begin position="10"/>
        <end position="431"/>
    </location>
</feature>
<comment type="caution">
    <text evidence="2">The sequence shown here is derived from an EMBL/GenBank/DDBJ whole genome shotgun (WGS) entry which is preliminary data.</text>
</comment>
<protein>
    <recommendedName>
        <fullName evidence="1">Amine oxidase domain-containing protein</fullName>
    </recommendedName>
</protein>
<dbReference type="PANTHER" id="PTHR42923:SF46">
    <property type="entry name" value="AMINE OXIDASE"/>
    <property type="match status" value="1"/>
</dbReference>
<dbReference type="Gene3D" id="3.50.50.60">
    <property type="entry name" value="FAD/NAD(P)-binding domain"/>
    <property type="match status" value="1"/>
</dbReference>
<dbReference type="NCBIfam" id="NF005560">
    <property type="entry name" value="PRK07233.1"/>
    <property type="match status" value="1"/>
</dbReference>
<dbReference type="SUPFAM" id="SSF51905">
    <property type="entry name" value="FAD/NAD(P)-binding domain"/>
    <property type="match status" value="1"/>
</dbReference>
<dbReference type="RefSeq" id="WP_068663147.1">
    <property type="nucleotide sequence ID" value="NZ_LYPB01000050.1"/>
</dbReference>
<dbReference type="InterPro" id="IPR002937">
    <property type="entry name" value="Amino_oxidase"/>
</dbReference>
<keyword evidence="3" id="KW-1185">Reference proteome</keyword>
<dbReference type="PRINTS" id="PR00419">
    <property type="entry name" value="ADXRDTASE"/>
</dbReference>
<dbReference type="EMBL" id="LYPB01000050">
    <property type="protein sequence ID" value="OAS20519.1"/>
    <property type="molecule type" value="Genomic_DNA"/>
</dbReference>
<sequence length="436" mass="50120">MKIAIIGGGIAGMSSAYYLNKFYPNAQIEIYERSSEIGGLAGAIVIGNTHIEKYYHHLFTHDKYYLELVKELGLEDKLIWKESKVGFYYKGVSYPFTTAIDLIKFKPLSFFNRIQVGLSSLLISKYKNVDKLETMTTEQFLTKYVGRQGWEIIWKPMLKIKFGDNYNKIPAVWIWERIVQRFRSRSGGGQKELLGYMKGSFHTLNQKLLETLESKKIKLHVNANVEEIVIENGVSKGLKVDGNFHEFDLVVCTAALPVFVNLIKEAPQAYIEPLKQIKYDCALVVMMTLEKKLSDLYWLNIADNEIPFGGLIEHTNFIPSEEYGGKTILYFSKYLSIDHPLLSAKNEDIIKQYVEQLLKIYPDFDPSSIESYVVSRDRYAQPIWPMKYSKFKPTYQTPISKLFLSNTSQIYPNDRGMNFSVKLGKEVAEAIKKAES</sequence>
<evidence type="ECO:0000313" key="2">
    <source>
        <dbReference type="EMBL" id="OAS20519.1"/>
    </source>
</evidence>
<dbReference type="GO" id="GO:0016491">
    <property type="term" value="F:oxidoreductase activity"/>
    <property type="evidence" value="ECO:0007669"/>
    <property type="project" value="InterPro"/>
</dbReference>
<dbReference type="AlphaFoldDB" id="A0A198AG74"/>
<organism evidence="2 3">
    <name type="scientific">Paenibacillus oryzisoli</name>
    <dbReference type="NCBI Taxonomy" id="1850517"/>
    <lineage>
        <taxon>Bacteria</taxon>
        <taxon>Bacillati</taxon>
        <taxon>Bacillota</taxon>
        <taxon>Bacilli</taxon>
        <taxon>Bacillales</taxon>
        <taxon>Paenibacillaceae</taxon>
        <taxon>Paenibacillus</taxon>
    </lineage>
</organism>
<reference evidence="2 3" key="1">
    <citation type="submission" date="2016-05" db="EMBL/GenBank/DDBJ databases">
        <title>Paenibacillus sp. 1ZS3-15 nov., isolated from the rhizosphere soil.</title>
        <authorList>
            <person name="Zhang X.X."/>
            <person name="Zhang J."/>
        </authorList>
    </citation>
    <scope>NUCLEOTIDE SEQUENCE [LARGE SCALE GENOMIC DNA]</scope>
    <source>
        <strain evidence="2 3">1ZS3-15</strain>
    </source>
</reference>
<dbReference type="InterPro" id="IPR036188">
    <property type="entry name" value="FAD/NAD-bd_sf"/>
</dbReference>
<gene>
    <name evidence="2" type="ORF">A8708_18310</name>
</gene>
<accession>A0A198AG74</accession>
<dbReference type="STRING" id="1850517.A8708_18310"/>